<dbReference type="InterPro" id="IPR001650">
    <property type="entry name" value="Helicase_C-like"/>
</dbReference>
<organism evidence="12 13">
    <name type="scientific">Paenibacillus sabuli</name>
    <dbReference type="NCBI Taxonomy" id="2772509"/>
    <lineage>
        <taxon>Bacteria</taxon>
        <taxon>Bacillati</taxon>
        <taxon>Bacillota</taxon>
        <taxon>Bacilli</taxon>
        <taxon>Bacillales</taxon>
        <taxon>Paenibacillaceae</taxon>
        <taxon>Paenibacillus</taxon>
    </lineage>
</organism>
<comment type="similarity">
    <text evidence="1">Belongs to the helicase family. RAD25/XPB subfamily.</text>
</comment>
<evidence type="ECO:0000259" key="10">
    <source>
        <dbReference type="PROSITE" id="PS51192"/>
    </source>
</evidence>
<keyword evidence="13" id="KW-1185">Reference proteome</keyword>
<accession>A0A927BSW2</accession>
<evidence type="ECO:0000256" key="1">
    <source>
        <dbReference type="ARBA" id="ARBA00006637"/>
    </source>
</evidence>
<dbReference type="Proteomes" id="UP000621560">
    <property type="component" value="Unassembled WGS sequence"/>
</dbReference>
<dbReference type="GO" id="GO:0005524">
    <property type="term" value="F:ATP binding"/>
    <property type="evidence" value="ECO:0007669"/>
    <property type="project" value="UniProtKB-KW"/>
</dbReference>
<evidence type="ECO:0000256" key="7">
    <source>
        <dbReference type="ARBA" id="ARBA00034617"/>
    </source>
</evidence>
<dbReference type="GO" id="GO:0003677">
    <property type="term" value="F:DNA binding"/>
    <property type="evidence" value="ECO:0007669"/>
    <property type="project" value="InterPro"/>
</dbReference>
<evidence type="ECO:0000313" key="13">
    <source>
        <dbReference type="Proteomes" id="UP000621560"/>
    </source>
</evidence>
<evidence type="ECO:0000256" key="6">
    <source>
        <dbReference type="ARBA" id="ARBA00023235"/>
    </source>
</evidence>
<evidence type="ECO:0000256" key="2">
    <source>
        <dbReference type="ARBA" id="ARBA00022741"/>
    </source>
</evidence>
<feature type="domain" description="Helicase ATP-binding" evidence="10">
    <location>
        <begin position="221"/>
        <end position="377"/>
    </location>
</feature>
<keyword evidence="2" id="KW-0547">Nucleotide-binding</keyword>
<evidence type="ECO:0000256" key="9">
    <source>
        <dbReference type="ARBA" id="ARBA00048988"/>
    </source>
</evidence>
<dbReference type="InterPro" id="IPR050615">
    <property type="entry name" value="ATP-dep_DNA_Helicase"/>
</dbReference>
<comment type="catalytic activity">
    <reaction evidence="9">
        <text>ATP + H2O = ADP + phosphate + H(+)</text>
        <dbReference type="Rhea" id="RHEA:13065"/>
        <dbReference type="ChEBI" id="CHEBI:15377"/>
        <dbReference type="ChEBI" id="CHEBI:15378"/>
        <dbReference type="ChEBI" id="CHEBI:30616"/>
        <dbReference type="ChEBI" id="CHEBI:43474"/>
        <dbReference type="ChEBI" id="CHEBI:456216"/>
        <dbReference type="EC" id="5.6.2.4"/>
    </reaction>
</comment>
<sequence length="586" mass="65460">MTLDAQFRRTQEAAHDRPSHTAYPALIVQSDCTVLLDGRHPEQEAAADALSRFADLIKRPGDLHTYRISPLSVWNARAAGWTAEQMCDTLRRYGGGRAPERVAAQLTEWAGRCGRLSLEQRDDELCLTADDPQLLEALAGQAAVRAALAERRGASAWAVQPAERGRLKQELLRCGYPVQDRAGYHEGEALSVQLRDRGADARVALRAYQAAAVDTFYRPGDDPQLGGGSGVLVLPCGAGKTVIGIAALARLGCATLILTSNVTSVKQWKEELLDKTTLEEAQIGQYAGTRKQVRPVTIATYQILTHRSTSDQHYRHMGLFHERDWGLIIYDEVHLLPAPVFRMTAEIQATRRMGLTATLVREDGRERDVFSLIGPKRYDMPWKALERDGWIAEALCTELRVLLPDPQRYEEADARARLRLAYENPHKAEVVQALLERHAGLPTLVIGQYLNQLRLLAGQLDAPLLTGQTRHDERERLLAAFRRGEQRILIVSKVANFAVNLPDAAVAIQVSGSFGSRQEEAQRIGRILRPKRGDNRAWFYSLVSEATREAEFARRRQLFMIEQGYRYELVRWDAAAAAPSESRPAT</sequence>
<dbReference type="Pfam" id="PF13625">
    <property type="entry name" value="Helicase_C_3"/>
    <property type="match status" value="1"/>
</dbReference>
<dbReference type="InterPro" id="IPR014001">
    <property type="entry name" value="Helicase_ATP-bd"/>
</dbReference>
<comment type="catalytic activity">
    <reaction evidence="7">
        <text>Couples ATP hydrolysis with the unwinding of duplex DNA by translocating in the 3'-5' direction.</text>
        <dbReference type="EC" id="5.6.2.4"/>
    </reaction>
</comment>
<dbReference type="InterPro" id="IPR032438">
    <property type="entry name" value="ERCC3_RAD25_C"/>
</dbReference>
<evidence type="ECO:0000256" key="3">
    <source>
        <dbReference type="ARBA" id="ARBA00022801"/>
    </source>
</evidence>
<dbReference type="InterPro" id="IPR032830">
    <property type="entry name" value="XPB/Ssl2_N"/>
</dbReference>
<dbReference type="PRINTS" id="PR00851">
    <property type="entry name" value="XRODRMPGMNTB"/>
</dbReference>
<keyword evidence="4 12" id="KW-0347">Helicase</keyword>
<dbReference type="PANTHER" id="PTHR11274:SF0">
    <property type="entry name" value="GENERAL TRANSCRIPTION AND DNA REPAIR FACTOR IIH HELICASE SUBUNIT XPB"/>
    <property type="match status" value="1"/>
</dbReference>
<feature type="domain" description="Helicase C-terminal" evidence="11">
    <location>
        <begin position="429"/>
        <end position="577"/>
    </location>
</feature>
<evidence type="ECO:0000256" key="4">
    <source>
        <dbReference type="ARBA" id="ARBA00022806"/>
    </source>
</evidence>
<dbReference type="CDD" id="cd18789">
    <property type="entry name" value="SF2_C_XPB"/>
    <property type="match status" value="1"/>
</dbReference>
<dbReference type="SUPFAM" id="SSF52540">
    <property type="entry name" value="P-loop containing nucleoside triphosphate hydrolases"/>
    <property type="match status" value="1"/>
</dbReference>
<dbReference type="GO" id="GO:0016787">
    <property type="term" value="F:hydrolase activity"/>
    <property type="evidence" value="ECO:0007669"/>
    <property type="project" value="UniProtKB-KW"/>
</dbReference>
<dbReference type="SMART" id="SM00487">
    <property type="entry name" value="DEXDc"/>
    <property type="match status" value="1"/>
</dbReference>
<proteinExistence type="inferred from homology"/>
<dbReference type="PANTHER" id="PTHR11274">
    <property type="entry name" value="RAD25/XP-B DNA REPAIR HELICASE"/>
    <property type="match status" value="1"/>
</dbReference>
<dbReference type="GO" id="GO:0043138">
    <property type="term" value="F:3'-5' DNA helicase activity"/>
    <property type="evidence" value="ECO:0007669"/>
    <property type="project" value="UniProtKB-EC"/>
</dbReference>
<dbReference type="AlphaFoldDB" id="A0A927BSW2"/>
<keyword evidence="3" id="KW-0378">Hydrolase</keyword>
<dbReference type="Pfam" id="PF16203">
    <property type="entry name" value="ERCC3_RAD25_C"/>
    <property type="match status" value="1"/>
</dbReference>
<dbReference type="InterPro" id="IPR027417">
    <property type="entry name" value="P-loop_NTPase"/>
</dbReference>
<dbReference type="PROSITE" id="PS51192">
    <property type="entry name" value="HELICASE_ATP_BIND_1"/>
    <property type="match status" value="1"/>
</dbReference>
<keyword evidence="5" id="KW-0067">ATP-binding</keyword>
<evidence type="ECO:0000313" key="12">
    <source>
        <dbReference type="EMBL" id="MBD2846176.1"/>
    </source>
</evidence>
<dbReference type="Pfam" id="PF04851">
    <property type="entry name" value="ResIII"/>
    <property type="match status" value="1"/>
</dbReference>
<dbReference type="InterPro" id="IPR006935">
    <property type="entry name" value="Helicase/UvrB_N"/>
</dbReference>
<protein>
    <recommendedName>
        <fullName evidence="8">DNA 3'-5' helicase</fullName>
        <ecNumber evidence="8">5.6.2.4</ecNumber>
    </recommendedName>
</protein>
<reference evidence="12" key="1">
    <citation type="submission" date="2020-09" db="EMBL/GenBank/DDBJ databases">
        <title>A novel bacterium of genus Paenibacillus, isolated from South China Sea.</title>
        <authorList>
            <person name="Huang H."/>
            <person name="Mo K."/>
            <person name="Hu Y."/>
        </authorList>
    </citation>
    <scope>NUCLEOTIDE SEQUENCE</scope>
    <source>
        <strain evidence="12">IB182496</strain>
    </source>
</reference>
<dbReference type="EMBL" id="JACXIZ010000021">
    <property type="protein sequence ID" value="MBD2846176.1"/>
    <property type="molecule type" value="Genomic_DNA"/>
</dbReference>
<keyword evidence="6" id="KW-0413">Isomerase</keyword>
<name>A0A927BSW2_9BACL</name>
<evidence type="ECO:0000256" key="5">
    <source>
        <dbReference type="ARBA" id="ARBA00022840"/>
    </source>
</evidence>
<evidence type="ECO:0000256" key="8">
    <source>
        <dbReference type="ARBA" id="ARBA00034808"/>
    </source>
</evidence>
<comment type="caution">
    <text evidence="12">The sequence shown here is derived from an EMBL/GenBank/DDBJ whole genome shotgun (WGS) entry which is preliminary data.</text>
</comment>
<dbReference type="EC" id="5.6.2.4" evidence="8"/>
<dbReference type="PROSITE" id="PS51194">
    <property type="entry name" value="HELICASE_CTER"/>
    <property type="match status" value="1"/>
</dbReference>
<gene>
    <name evidence="12" type="ORF">IDH44_13300</name>
</gene>
<evidence type="ECO:0000259" key="11">
    <source>
        <dbReference type="PROSITE" id="PS51194"/>
    </source>
</evidence>
<dbReference type="Gene3D" id="3.40.50.300">
    <property type="entry name" value="P-loop containing nucleotide triphosphate hydrolases"/>
    <property type="match status" value="2"/>
</dbReference>
<dbReference type="NCBIfam" id="NF045503">
    <property type="entry name" value="repair_heli_XPB"/>
    <property type="match status" value="1"/>
</dbReference>
<dbReference type="SMART" id="SM00490">
    <property type="entry name" value="HELICc"/>
    <property type="match status" value="1"/>
</dbReference>